<dbReference type="PANTHER" id="PTHR43318">
    <property type="entry name" value="UDP-N-ACETYLGLUCOSAMINE 4,6-DEHYDRATASE"/>
    <property type="match status" value="1"/>
</dbReference>
<sequence length="303" mass="34055">MEMYKHRALEILHRSLIPFLVVFRQFRIFVSNGFESIEEKLELVALPTAPHLTGKNVLVTGAGGFVGSQIARQLIQYQPSCILLLGHGPQSIYSVEYELRKLMVGNTEIIPIVLDVQDKKKIYSIIGRYKPDIIYHTDGHRQLDITEEDSSITLHGAVFAASNIAEAANRYQIKRFVLISTELAEKPRNLMEAEKRLSEMVVESISLTSLTRYIIVRLPEAGMSAKSKKLYSPSDTKIADAQLVQRILQTDSQAPASDLYGLKKADSSPSRGLSQIEMARLLKQLKTATENEARQLVISFLKR</sequence>
<evidence type="ECO:0000313" key="3">
    <source>
        <dbReference type="EMBL" id="MBD8013530.1"/>
    </source>
</evidence>
<dbReference type="InterPro" id="IPR036291">
    <property type="entry name" value="NAD(P)-bd_dom_sf"/>
</dbReference>
<dbReference type="RefSeq" id="WP_191713771.1">
    <property type="nucleotide sequence ID" value="NZ_JACSPU010000001.1"/>
</dbReference>
<evidence type="ECO:0000313" key="4">
    <source>
        <dbReference type="Proteomes" id="UP000658980"/>
    </source>
</evidence>
<dbReference type="InterPro" id="IPR003869">
    <property type="entry name" value="Polysac_CapD-like"/>
</dbReference>
<dbReference type="InterPro" id="IPR051203">
    <property type="entry name" value="Polysaccharide_Synthase-Rel"/>
</dbReference>
<dbReference type="PANTHER" id="PTHR43318:SF1">
    <property type="entry name" value="POLYSACCHARIDE BIOSYNTHESIS PROTEIN EPSC-RELATED"/>
    <property type="match status" value="1"/>
</dbReference>
<keyword evidence="4" id="KW-1185">Reference proteome</keyword>
<feature type="domain" description="Polysaccharide biosynthesis protein CapD-like" evidence="2">
    <location>
        <begin position="57"/>
        <end position="217"/>
    </location>
</feature>
<proteinExistence type="inferred from homology"/>
<comment type="similarity">
    <text evidence="1">Belongs to the polysaccharide synthase family.</text>
</comment>
<dbReference type="SUPFAM" id="SSF51735">
    <property type="entry name" value="NAD(P)-binding Rossmann-fold domains"/>
    <property type="match status" value="1"/>
</dbReference>
<reference evidence="3 4" key="1">
    <citation type="submission" date="2020-08" db="EMBL/GenBank/DDBJ databases">
        <title>A Genomic Blueprint of the Chicken Gut Microbiome.</title>
        <authorList>
            <person name="Gilroy R."/>
            <person name="Ravi A."/>
            <person name="Getino M."/>
            <person name="Pursley I."/>
            <person name="Horton D.L."/>
            <person name="Alikhan N.-F."/>
            <person name="Baker D."/>
            <person name="Gharbi K."/>
            <person name="Hall N."/>
            <person name="Watson M."/>
            <person name="Adriaenssens E.M."/>
            <person name="Foster-Nyarko E."/>
            <person name="Jarju S."/>
            <person name="Secka A."/>
            <person name="Antonio M."/>
            <person name="Oren A."/>
            <person name="Chaudhuri R."/>
            <person name="La Ragione R.M."/>
            <person name="Hildebrand F."/>
            <person name="Pallen M.J."/>
        </authorList>
    </citation>
    <scope>NUCLEOTIDE SEQUENCE [LARGE SCALE GENOMIC DNA]</scope>
    <source>
        <strain evidence="3 4">Sa1BUA13</strain>
    </source>
</reference>
<organism evidence="3 4">
    <name type="scientific">Planococcus wigleyi</name>
    <dbReference type="NCBI Taxonomy" id="2762216"/>
    <lineage>
        <taxon>Bacteria</taxon>
        <taxon>Bacillati</taxon>
        <taxon>Bacillota</taxon>
        <taxon>Bacilli</taxon>
        <taxon>Bacillales</taxon>
        <taxon>Caryophanaceae</taxon>
        <taxon>Planococcus</taxon>
    </lineage>
</organism>
<dbReference type="Proteomes" id="UP000658980">
    <property type="component" value="Unassembled WGS sequence"/>
</dbReference>
<dbReference type="Gene3D" id="3.40.50.720">
    <property type="entry name" value="NAD(P)-binding Rossmann-like Domain"/>
    <property type="match status" value="1"/>
</dbReference>
<protein>
    <submittedName>
        <fullName evidence="3">Polysaccharide biosynthesis protein</fullName>
    </submittedName>
</protein>
<name>A0ABR8W935_9BACL</name>
<dbReference type="Pfam" id="PF02719">
    <property type="entry name" value="Polysacc_synt_2"/>
    <property type="match status" value="1"/>
</dbReference>
<dbReference type="EMBL" id="JACSPU010000001">
    <property type="protein sequence ID" value="MBD8013530.1"/>
    <property type="molecule type" value="Genomic_DNA"/>
</dbReference>
<comment type="caution">
    <text evidence="3">The sequence shown here is derived from an EMBL/GenBank/DDBJ whole genome shotgun (WGS) entry which is preliminary data.</text>
</comment>
<gene>
    <name evidence="3" type="ORF">H9630_01775</name>
</gene>
<evidence type="ECO:0000256" key="1">
    <source>
        <dbReference type="ARBA" id="ARBA00007430"/>
    </source>
</evidence>
<evidence type="ECO:0000259" key="2">
    <source>
        <dbReference type="Pfam" id="PF02719"/>
    </source>
</evidence>
<accession>A0ABR8W935</accession>